<organism evidence="16 17">
    <name type="scientific">Heliomicrobium undosum</name>
    <dbReference type="NCBI Taxonomy" id="121734"/>
    <lineage>
        <taxon>Bacteria</taxon>
        <taxon>Bacillati</taxon>
        <taxon>Bacillota</taxon>
        <taxon>Clostridia</taxon>
        <taxon>Eubacteriales</taxon>
        <taxon>Heliobacteriaceae</taxon>
        <taxon>Heliomicrobium</taxon>
    </lineage>
</organism>
<dbReference type="SUPFAM" id="SSF82114">
    <property type="entry name" value="Riboflavin kinase-like"/>
    <property type="match status" value="1"/>
</dbReference>
<evidence type="ECO:0000256" key="11">
    <source>
        <dbReference type="ARBA" id="ARBA00023268"/>
    </source>
</evidence>
<feature type="domain" description="Riboflavin kinase" evidence="15">
    <location>
        <begin position="183"/>
        <end position="310"/>
    </location>
</feature>
<keyword evidence="17" id="KW-1185">Reference proteome</keyword>
<dbReference type="OrthoDB" id="9803667at2"/>
<dbReference type="NCBIfam" id="TIGR00083">
    <property type="entry name" value="ribF"/>
    <property type="match status" value="1"/>
</dbReference>
<dbReference type="UniPathway" id="UPA00276">
    <property type="reaction ID" value="UER00406"/>
</dbReference>
<dbReference type="GO" id="GO:0009398">
    <property type="term" value="P:FMN biosynthetic process"/>
    <property type="evidence" value="ECO:0007669"/>
    <property type="project" value="UniProtKB-UniRule"/>
</dbReference>
<dbReference type="SUPFAM" id="SSF52374">
    <property type="entry name" value="Nucleotidylyl transferase"/>
    <property type="match status" value="1"/>
</dbReference>
<keyword evidence="6 14" id="KW-0548">Nucleotidyltransferase</keyword>
<dbReference type="GO" id="GO:0006747">
    <property type="term" value="P:FAD biosynthetic process"/>
    <property type="evidence" value="ECO:0007669"/>
    <property type="project" value="UniProtKB-UniRule"/>
</dbReference>
<dbReference type="SMART" id="SM00904">
    <property type="entry name" value="Flavokinase"/>
    <property type="match status" value="1"/>
</dbReference>
<dbReference type="InterPro" id="IPR023465">
    <property type="entry name" value="Riboflavin_kinase_dom_sf"/>
</dbReference>
<comment type="similarity">
    <text evidence="14">Belongs to the ribF family.</text>
</comment>
<dbReference type="Proteomes" id="UP000463470">
    <property type="component" value="Unassembled WGS sequence"/>
</dbReference>
<dbReference type="UniPathway" id="UPA00277">
    <property type="reaction ID" value="UER00407"/>
</dbReference>
<evidence type="ECO:0000256" key="7">
    <source>
        <dbReference type="ARBA" id="ARBA00022741"/>
    </source>
</evidence>
<evidence type="ECO:0000256" key="2">
    <source>
        <dbReference type="ARBA" id="ARBA00005201"/>
    </source>
</evidence>
<comment type="pathway">
    <text evidence="1 14">Cofactor biosynthesis; FAD biosynthesis; FAD from FMN: step 1/1.</text>
</comment>
<dbReference type="EC" id="2.7.1.26" evidence="14"/>
<dbReference type="EC" id="2.7.7.2" evidence="14"/>
<dbReference type="PANTHER" id="PTHR22749">
    <property type="entry name" value="RIBOFLAVIN KINASE/FMN ADENYLYLTRANSFERASE"/>
    <property type="match status" value="1"/>
</dbReference>
<dbReference type="NCBIfam" id="NF004160">
    <property type="entry name" value="PRK05627.1-3"/>
    <property type="match status" value="1"/>
</dbReference>
<evidence type="ECO:0000256" key="14">
    <source>
        <dbReference type="PIRNR" id="PIRNR004491"/>
    </source>
</evidence>
<dbReference type="InterPro" id="IPR015864">
    <property type="entry name" value="FAD_synthase"/>
</dbReference>
<protein>
    <recommendedName>
        <fullName evidence="14">Riboflavin biosynthesis protein</fullName>
    </recommendedName>
    <domain>
        <recommendedName>
            <fullName evidence="14">Riboflavin kinase</fullName>
            <ecNumber evidence="14">2.7.1.26</ecNumber>
        </recommendedName>
        <alternativeName>
            <fullName evidence="14">Flavokinase</fullName>
        </alternativeName>
    </domain>
    <domain>
        <recommendedName>
            <fullName evidence="14">FMN adenylyltransferase</fullName>
            <ecNumber evidence="14">2.7.7.2</ecNumber>
        </recommendedName>
        <alternativeName>
            <fullName evidence="14">FAD pyrophosphorylase</fullName>
        </alternativeName>
        <alternativeName>
            <fullName evidence="14">FAD synthase</fullName>
        </alternativeName>
    </domain>
</protein>
<dbReference type="GO" id="GO:0009231">
    <property type="term" value="P:riboflavin biosynthetic process"/>
    <property type="evidence" value="ECO:0007669"/>
    <property type="project" value="InterPro"/>
</dbReference>
<comment type="catalytic activity">
    <reaction evidence="13 14">
        <text>FMN + ATP + H(+) = FAD + diphosphate</text>
        <dbReference type="Rhea" id="RHEA:17237"/>
        <dbReference type="ChEBI" id="CHEBI:15378"/>
        <dbReference type="ChEBI" id="CHEBI:30616"/>
        <dbReference type="ChEBI" id="CHEBI:33019"/>
        <dbReference type="ChEBI" id="CHEBI:57692"/>
        <dbReference type="ChEBI" id="CHEBI:58210"/>
        <dbReference type="EC" id="2.7.7.2"/>
    </reaction>
</comment>
<keyword evidence="11" id="KW-0511">Multifunctional enzyme</keyword>
<evidence type="ECO:0000313" key="16">
    <source>
        <dbReference type="EMBL" id="MZP31128.1"/>
    </source>
</evidence>
<dbReference type="GO" id="GO:0003919">
    <property type="term" value="F:FMN adenylyltransferase activity"/>
    <property type="evidence" value="ECO:0007669"/>
    <property type="project" value="UniProtKB-UniRule"/>
</dbReference>
<accession>A0A845LBS5</accession>
<reference evidence="16 17" key="1">
    <citation type="submission" date="2020-01" db="EMBL/GenBank/DDBJ databases">
        <title>Whole-genome sequence of Heliobacterium undosum DSM 13378.</title>
        <authorList>
            <person name="Kyndt J.A."/>
            <person name="Meyer T.E."/>
        </authorList>
    </citation>
    <scope>NUCLEOTIDE SEQUENCE [LARGE SCALE GENOMIC DNA]</scope>
    <source>
        <strain evidence="16 17">DSM 13378</strain>
    </source>
</reference>
<evidence type="ECO:0000256" key="3">
    <source>
        <dbReference type="ARBA" id="ARBA00022630"/>
    </source>
</evidence>
<evidence type="ECO:0000256" key="10">
    <source>
        <dbReference type="ARBA" id="ARBA00022840"/>
    </source>
</evidence>
<dbReference type="RefSeq" id="WP_161259649.1">
    <property type="nucleotide sequence ID" value="NZ_WXEY01000026.1"/>
</dbReference>
<gene>
    <name evidence="16" type="ORF">GTO91_15585</name>
</gene>
<comment type="caution">
    <text evidence="16">The sequence shown here is derived from an EMBL/GenBank/DDBJ whole genome shotgun (WGS) entry which is preliminary data.</text>
</comment>
<keyword evidence="10 14" id="KW-0067">ATP-binding</keyword>
<evidence type="ECO:0000256" key="5">
    <source>
        <dbReference type="ARBA" id="ARBA00022679"/>
    </source>
</evidence>
<keyword evidence="3 14" id="KW-0285">Flavoprotein</keyword>
<dbReference type="InterPro" id="IPR015865">
    <property type="entry name" value="Riboflavin_kinase_bac/euk"/>
</dbReference>
<dbReference type="GO" id="GO:0005524">
    <property type="term" value="F:ATP binding"/>
    <property type="evidence" value="ECO:0007669"/>
    <property type="project" value="UniProtKB-UniRule"/>
</dbReference>
<keyword evidence="4 14" id="KW-0288">FMN</keyword>
<keyword evidence="7 14" id="KW-0547">Nucleotide-binding</keyword>
<dbReference type="Gene3D" id="2.40.30.30">
    <property type="entry name" value="Riboflavin kinase-like"/>
    <property type="match status" value="1"/>
</dbReference>
<name>A0A845LBS5_9FIRM</name>
<dbReference type="PIRSF" id="PIRSF004491">
    <property type="entry name" value="FAD_Synth"/>
    <property type="match status" value="1"/>
</dbReference>
<dbReference type="Pfam" id="PF01687">
    <property type="entry name" value="Flavokinase"/>
    <property type="match status" value="1"/>
</dbReference>
<comment type="pathway">
    <text evidence="2 14">Cofactor biosynthesis; FMN biosynthesis; FMN from riboflavin (ATP route): step 1/1.</text>
</comment>
<proteinExistence type="inferred from homology"/>
<dbReference type="Gene3D" id="3.40.50.620">
    <property type="entry name" value="HUPs"/>
    <property type="match status" value="1"/>
</dbReference>
<dbReference type="InterPro" id="IPR002606">
    <property type="entry name" value="Riboflavin_kinase_bac"/>
</dbReference>
<dbReference type="FunFam" id="3.40.50.620:FF:000021">
    <property type="entry name" value="Riboflavin biosynthesis protein"/>
    <property type="match status" value="1"/>
</dbReference>
<dbReference type="AlphaFoldDB" id="A0A845LBS5"/>
<evidence type="ECO:0000256" key="13">
    <source>
        <dbReference type="ARBA" id="ARBA00049494"/>
    </source>
</evidence>
<evidence type="ECO:0000256" key="8">
    <source>
        <dbReference type="ARBA" id="ARBA00022777"/>
    </source>
</evidence>
<evidence type="ECO:0000256" key="9">
    <source>
        <dbReference type="ARBA" id="ARBA00022827"/>
    </source>
</evidence>
<evidence type="ECO:0000256" key="12">
    <source>
        <dbReference type="ARBA" id="ARBA00047880"/>
    </source>
</evidence>
<evidence type="ECO:0000259" key="15">
    <source>
        <dbReference type="SMART" id="SM00904"/>
    </source>
</evidence>
<dbReference type="Pfam" id="PF06574">
    <property type="entry name" value="FAD_syn"/>
    <property type="match status" value="1"/>
</dbReference>
<dbReference type="EMBL" id="WXEY01000026">
    <property type="protein sequence ID" value="MZP31128.1"/>
    <property type="molecule type" value="Genomic_DNA"/>
</dbReference>
<dbReference type="InterPro" id="IPR023468">
    <property type="entry name" value="Riboflavin_kinase"/>
</dbReference>
<evidence type="ECO:0000313" key="17">
    <source>
        <dbReference type="Proteomes" id="UP000463470"/>
    </source>
</evidence>
<sequence length="324" mass="35774">MKTIVYNGPLDSRYGAVHVALGNFDGVHLGHQKLITEMVKKARASQGTAVVATFHPHPLRLIRPEAAPKLITPMEVKAGLLGRLGVDIVLTLPFNPDLAKLSPEEFVQQVLHQDLRAESVLVGFNYSFGRGGKGTPELLWELGHRLGVRVRVIDAVTIAGEPVSSTAVRAALEKGDMERAADLLGYTPILRGPVVPGDQRGRNIGFRTANIELPPEQYLPARGVYAAWARSASLPEGVLAVVNIGVKPTFGMGLAETVEAHLIDFEGDLYGQTLTLHLLQRMRPEMRFQNPEQLVEQIHTDLQDTRHFFHAQREHIFPNRIIEI</sequence>
<evidence type="ECO:0000256" key="4">
    <source>
        <dbReference type="ARBA" id="ARBA00022643"/>
    </source>
</evidence>
<dbReference type="PANTHER" id="PTHR22749:SF6">
    <property type="entry name" value="RIBOFLAVIN KINASE"/>
    <property type="match status" value="1"/>
</dbReference>
<evidence type="ECO:0000256" key="1">
    <source>
        <dbReference type="ARBA" id="ARBA00004726"/>
    </source>
</evidence>
<keyword evidence="8 14" id="KW-0418">Kinase</keyword>
<dbReference type="CDD" id="cd02064">
    <property type="entry name" value="FAD_synthetase_N"/>
    <property type="match status" value="1"/>
</dbReference>
<dbReference type="GO" id="GO:0008531">
    <property type="term" value="F:riboflavin kinase activity"/>
    <property type="evidence" value="ECO:0007669"/>
    <property type="project" value="UniProtKB-UniRule"/>
</dbReference>
<keyword evidence="5 14" id="KW-0808">Transferase</keyword>
<evidence type="ECO:0000256" key="6">
    <source>
        <dbReference type="ARBA" id="ARBA00022695"/>
    </source>
</evidence>
<comment type="catalytic activity">
    <reaction evidence="12 14">
        <text>riboflavin + ATP = FMN + ADP + H(+)</text>
        <dbReference type="Rhea" id="RHEA:14357"/>
        <dbReference type="ChEBI" id="CHEBI:15378"/>
        <dbReference type="ChEBI" id="CHEBI:30616"/>
        <dbReference type="ChEBI" id="CHEBI:57986"/>
        <dbReference type="ChEBI" id="CHEBI:58210"/>
        <dbReference type="ChEBI" id="CHEBI:456216"/>
        <dbReference type="EC" id="2.7.1.26"/>
    </reaction>
</comment>
<dbReference type="InterPro" id="IPR014729">
    <property type="entry name" value="Rossmann-like_a/b/a_fold"/>
</dbReference>
<keyword evidence="9 14" id="KW-0274">FAD</keyword>